<sequence length="129" mass="14394">MGITPASSGPLYVPAELTIRTQAADLQTDMTEVYEDLGLKRPSTFRQEETAETRQILLENIALKAQEGDRMLNPKARKGNVFGDAAHQRYMRTGPKEVTIEALPRHGVYIDFRIHPPEIHIEAKGALPS</sequence>
<dbReference type="Pfam" id="PF20074">
    <property type="entry name" value="DUF6470"/>
    <property type="match status" value="1"/>
</dbReference>
<gene>
    <name evidence="1" type="ORF">P9847_14145</name>
</gene>
<dbReference type="InterPro" id="IPR045527">
    <property type="entry name" value="DUF6470"/>
</dbReference>
<proteinExistence type="predicted"/>
<name>A0ABU6PWA3_9BACL</name>
<accession>A0ABU6PWA3</accession>
<organism evidence="1 2">
    <name type="scientific">Paenibacillus chibensis</name>
    <dbReference type="NCBI Taxonomy" id="59846"/>
    <lineage>
        <taxon>Bacteria</taxon>
        <taxon>Bacillati</taxon>
        <taxon>Bacillota</taxon>
        <taxon>Bacilli</taxon>
        <taxon>Bacillales</taxon>
        <taxon>Paenibacillaceae</taxon>
        <taxon>Paenibacillus</taxon>
    </lineage>
</organism>
<comment type="caution">
    <text evidence="1">The sequence shown here is derived from an EMBL/GenBank/DDBJ whole genome shotgun (WGS) entry which is preliminary data.</text>
</comment>
<dbReference type="Proteomes" id="UP001343257">
    <property type="component" value="Unassembled WGS sequence"/>
</dbReference>
<keyword evidence="2" id="KW-1185">Reference proteome</keyword>
<reference evidence="1 2" key="1">
    <citation type="submission" date="2023-03" db="EMBL/GenBank/DDBJ databases">
        <title>Bacillus Genome Sequencing.</title>
        <authorList>
            <person name="Dunlap C."/>
        </authorList>
    </citation>
    <scope>NUCLEOTIDE SEQUENCE [LARGE SCALE GENOMIC DNA]</scope>
    <source>
        <strain evidence="1 2">NRS-52</strain>
    </source>
</reference>
<dbReference type="EMBL" id="JARTLD010000034">
    <property type="protein sequence ID" value="MED5018446.1"/>
    <property type="molecule type" value="Genomic_DNA"/>
</dbReference>
<protein>
    <submittedName>
        <fullName evidence="1">DUF6470 family protein</fullName>
    </submittedName>
</protein>
<evidence type="ECO:0000313" key="1">
    <source>
        <dbReference type="EMBL" id="MED5018446.1"/>
    </source>
</evidence>
<evidence type="ECO:0000313" key="2">
    <source>
        <dbReference type="Proteomes" id="UP001343257"/>
    </source>
</evidence>
<dbReference type="RefSeq" id="WP_328278727.1">
    <property type="nucleotide sequence ID" value="NZ_JARTLD010000034.1"/>
</dbReference>